<organism evidence="2 3">
    <name type="scientific">Candidatus Avelusimicrobium gallicola</name>
    <dbReference type="NCBI Taxonomy" id="2562704"/>
    <lineage>
        <taxon>Bacteria</taxon>
        <taxon>Pseudomonadati</taxon>
        <taxon>Elusimicrobiota</taxon>
        <taxon>Elusimicrobia</taxon>
        <taxon>Elusimicrobiales</taxon>
        <taxon>Elusimicrobiaceae</taxon>
        <taxon>Candidatus Avelusimicrobium</taxon>
    </lineage>
</organism>
<sequence length="205" mass="23113">MRRIQLIGILVAFMVGMTGVSFAKDKADTIRFAGTQYTLQYSVGNAQERLNEYLPAGEDFSSYSTMFTVRSYDALQNTPQEVASSVIYNLQQHYPGTEYSFFPGKGSDAGLSFIATKPGIFEFNFFRFTTHQGHPVALQFVYREYPNAKNEDQVRQKMVQTIQKNATAWENEMLSMPVPAIQPSAQKPAKAPAKTKNKKKNLVKK</sequence>
<dbReference type="Proteomes" id="UP000196368">
    <property type="component" value="Unassembled WGS sequence"/>
</dbReference>
<dbReference type="RefSeq" id="WP_087289428.1">
    <property type="nucleotide sequence ID" value="NZ_NFJD01000005.1"/>
</dbReference>
<proteinExistence type="predicted"/>
<comment type="caution">
    <text evidence="2">The sequence shown here is derived from an EMBL/GenBank/DDBJ whole genome shotgun (WGS) entry which is preliminary data.</text>
</comment>
<accession>A0A1Y4DEB0</accession>
<evidence type="ECO:0000313" key="3">
    <source>
        <dbReference type="Proteomes" id="UP000196368"/>
    </source>
</evidence>
<feature type="compositionally biased region" description="Low complexity" evidence="1">
    <location>
        <begin position="179"/>
        <end position="192"/>
    </location>
</feature>
<dbReference type="AlphaFoldDB" id="A0A1Y4DEB0"/>
<feature type="compositionally biased region" description="Basic residues" evidence="1">
    <location>
        <begin position="193"/>
        <end position="205"/>
    </location>
</feature>
<feature type="region of interest" description="Disordered" evidence="1">
    <location>
        <begin position="179"/>
        <end position="205"/>
    </location>
</feature>
<gene>
    <name evidence="2" type="ORF">B5F75_07180</name>
</gene>
<keyword evidence="3" id="KW-1185">Reference proteome</keyword>
<name>A0A1Y4DEB0_9BACT</name>
<reference evidence="3" key="1">
    <citation type="submission" date="2017-04" db="EMBL/GenBank/DDBJ databases">
        <title>Function of individual gut microbiota members based on whole genome sequencing of pure cultures obtained from chicken caecum.</title>
        <authorList>
            <person name="Medvecky M."/>
            <person name="Cejkova D."/>
            <person name="Polansky O."/>
            <person name="Karasova D."/>
            <person name="Kubasova T."/>
            <person name="Cizek A."/>
            <person name="Rychlik I."/>
        </authorList>
    </citation>
    <scope>NUCLEOTIDE SEQUENCE [LARGE SCALE GENOMIC DNA]</scope>
    <source>
        <strain evidence="3">An273</strain>
    </source>
</reference>
<evidence type="ECO:0000313" key="2">
    <source>
        <dbReference type="EMBL" id="OUO56049.1"/>
    </source>
</evidence>
<evidence type="ECO:0000256" key="1">
    <source>
        <dbReference type="SAM" id="MobiDB-lite"/>
    </source>
</evidence>
<protein>
    <submittedName>
        <fullName evidence="2">Uncharacterized protein</fullName>
    </submittedName>
</protein>
<dbReference type="EMBL" id="NFJD01000005">
    <property type="protein sequence ID" value="OUO56049.1"/>
    <property type="molecule type" value="Genomic_DNA"/>
</dbReference>